<feature type="compositionally biased region" description="Low complexity" evidence="1">
    <location>
        <begin position="90"/>
        <end position="109"/>
    </location>
</feature>
<feature type="compositionally biased region" description="Pro residues" evidence="1">
    <location>
        <begin position="110"/>
        <end position="124"/>
    </location>
</feature>
<organism evidence="2 3">
    <name type="scientific">Galerina marginata (strain CBS 339.88)</name>
    <dbReference type="NCBI Taxonomy" id="685588"/>
    <lineage>
        <taxon>Eukaryota</taxon>
        <taxon>Fungi</taxon>
        <taxon>Dikarya</taxon>
        <taxon>Basidiomycota</taxon>
        <taxon>Agaricomycotina</taxon>
        <taxon>Agaricomycetes</taxon>
        <taxon>Agaricomycetidae</taxon>
        <taxon>Agaricales</taxon>
        <taxon>Agaricineae</taxon>
        <taxon>Strophariaceae</taxon>
        <taxon>Galerina</taxon>
    </lineage>
</organism>
<proteinExistence type="predicted"/>
<keyword evidence="3" id="KW-1185">Reference proteome</keyword>
<feature type="compositionally biased region" description="Low complexity" evidence="1">
    <location>
        <begin position="216"/>
        <end position="237"/>
    </location>
</feature>
<dbReference type="HOGENOM" id="CLU_976745_0_0_1"/>
<reference evidence="3" key="1">
    <citation type="journal article" date="2014" name="Proc. Natl. Acad. Sci. U.S.A.">
        <title>Extensive sampling of basidiomycete genomes demonstrates inadequacy of the white-rot/brown-rot paradigm for wood decay fungi.</title>
        <authorList>
            <person name="Riley R."/>
            <person name="Salamov A.A."/>
            <person name="Brown D.W."/>
            <person name="Nagy L.G."/>
            <person name="Floudas D."/>
            <person name="Held B.W."/>
            <person name="Levasseur A."/>
            <person name="Lombard V."/>
            <person name="Morin E."/>
            <person name="Otillar R."/>
            <person name="Lindquist E.A."/>
            <person name="Sun H."/>
            <person name="LaButti K.M."/>
            <person name="Schmutz J."/>
            <person name="Jabbour D."/>
            <person name="Luo H."/>
            <person name="Baker S.E."/>
            <person name="Pisabarro A.G."/>
            <person name="Walton J.D."/>
            <person name="Blanchette R.A."/>
            <person name="Henrissat B."/>
            <person name="Martin F."/>
            <person name="Cullen D."/>
            <person name="Hibbett D.S."/>
            <person name="Grigoriev I.V."/>
        </authorList>
    </citation>
    <scope>NUCLEOTIDE SEQUENCE [LARGE SCALE GENOMIC DNA]</scope>
    <source>
        <strain evidence="3">CBS 339.88</strain>
    </source>
</reference>
<sequence>MTAEELEPLAQPHSQSSIAMLLPELTRQTESDPPTSTITSPNPAQYQRDASGDFYWTYPTSSLRRLFPYTLFARLHSEAFSILLSRTTPPRRLCTAPTPTLPLPQILQPPISPTPTAPLPPPTTPGSTPATTPPPATPPTSLTPLPTQSRKKRSSYHRYAHNDVSGRTRAGKPTSAGPRPPAGPSALARLPDLTRSSTNSANDGPPAPTLPPAPAAPTTAARKTDKNTANNSNTTTKHPLMRTLETMQRNLGWAGTALQPQPPPSITSEQPFLLSLLFIANRLFF</sequence>
<dbReference type="Proteomes" id="UP000027222">
    <property type="component" value="Unassembled WGS sequence"/>
</dbReference>
<evidence type="ECO:0000313" key="2">
    <source>
        <dbReference type="EMBL" id="KDR77944.1"/>
    </source>
</evidence>
<evidence type="ECO:0000256" key="1">
    <source>
        <dbReference type="SAM" id="MobiDB-lite"/>
    </source>
</evidence>
<feature type="region of interest" description="Disordered" evidence="1">
    <location>
        <begin position="90"/>
        <end position="239"/>
    </location>
</feature>
<feature type="compositionally biased region" description="Basic residues" evidence="1">
    <location>
        <begin position="149"/>
        <end position="159"/>
    </location>
</feature>
<name>A0A067TDK5_GALM3</name>
<feature type="region of interest" description="Disordered" evidence="1">
    <location>
        <begin position="24"/>
        <end position="46"/>
    </location>
</feature>
<accession>A0A067TDK5</accession>
<feature type="compositionally biased region" description="Pro residues" evidence="1">
    <location>
        <begin position="205"/>
        <end position="215"/>
    </location>
</feature>
<protein>
    <submittedName>
        <fullName evidence="2">Uncharacterized protein</fullName>
    </submittedName>
</protein>
<dbReference type="AlphaFoldDB" id="A0A067TDK5"/>
<feature type="compositionally biased region" description="Polar residues" evidence="1">
    <location>
        <begin position="26"/>
        <end position="45"/>
    </location>
</feature>
<gene>
    <name evidence="2" type="ORF">GALMADRAFT_138107</name>
</gene>
<evidence type="ECO:0000313" key="3">
    <source>
        <dbReference type="Proteomes" id="UP000027222"/>
    </source>
</evidence>
<dbReference type="EMBL" id="KL142375">
    <property type="protein sequence ID" value="KDR77944.1"/>
    <property type="molecule type" value="Genomic_DNA"/>
</dbReference>